<evidence type="ECO:0000313" key="2">
    <source>
        <dbReference type="EMBL" id="MBB3999141.1"/>
    </source>
</evidence>
<proteinExistence type="predicted"/>
<keyword evidence="3" id="KW-1185">Reference proteome</keyword>
<organism evidence="2 3">
    <name type="scientific">Aureimonas pseudogalii</name>
    <dbReference type="NCBI Taxonomy" id="1744844"/>
    <lineage>
        <taxon>Bacteria</taxon>
        <taxon>Pseudomonadati</taxon>
        <taxon>Pseudomonadota</taxon>
        <taxon>Alphaproteobacteria</taxon>
        <taxon>Hyphomicrobiales</taxon>
        <taxon>Aurantimonadaceae</taxon>
        <taxon>Aureimonas</taxon>
    </lineage>
</organism>
<dbReference type="RefSeq" id="WP_183200698.1">
    <property type="nucleotide sequence ID" value="NZ_JACIEK010000008.1"/>
</dbReference>
<feature type="transmembrane region" description="Helical" evidence="1">
    <location>
        <begin position="6"/>
        <end position="23"/>
    </location>
</feature>
<name>A0A7W6H5Y5_9HYPH</name>
<dbReference type="EMBL" id="JACIEK010000008">
    <property type="protein sequence ID" value="MBB3999141.1"/>
    <property type="molecule type" value="Genomic_DNA"/>
</dbReference>
<keyword evidence="1" id="KW-0472">Membrane</keyword>
<sequence>MMEIPTLRDVASACSLVGVLFVVRHLVAMRRIWAVDGWPRAIRDVWRATRTDAYGPEFEPDRRHAARQLYVGITFLAVGLLLFAGILAQAVLGPVFAQAGLA</sequence>
<accession>A0A7W6H5Y5</accession>
<protein>
    <submittedName>
        <fullName evidence="2">Uncharacterized protein</fullName>
    </submittedName>
</protein>
<dbReference type="Proteomes" id="UP000542776">
    <property type="component" value="Unassembled WGS sequence"/>
</dbReference>
<evidence type="ECO:0000313" key="3">
    <source>
        <dbReference type="Proteomes" id="UP000542776"/>
    </source>
</evidence>
<evidence type="ECO:0000256" key="1">
    <source>
        <dbReference type="SAM" id="Phobius"/>
    </source>
</evidence>
<keyword evidence="1" id="KW-1133">Transmembrane helix</keyword>
<comment type="caution">
    <text evidence="2">The sequence shown here is derived from an EMBL/GenBank/DDBJ whole genome shotgun (WGS) entry which is preliminary data.</text>
</comment>
<gene>
    <name evidence="2" type="ORF">GGR04_003000</name>
</gene>
<reference evidence="2 3" key="1">
    <citation type="submission" date="2020-08" db="EMBL/GenBank/DDBJ databases">
        <title>Genomic Encyclopedia of Type Strains, Phase IV (KMG-IV): sequencing the most valuable type-strain genomes for metagenomic binning, comparative biology and taxonomic classification.</title>
        <authorList>
            <person name="Goeker M."/>
        </authorList>
    </citation>
    <scope>NUCLEOTIDE SEQUENCE [LARGE SCALE GENOMIC DNA]</scope>
    <source>
        <strain evidence="2 3">DSM 102238</strain>
    </source>
</reference>
<keyword evidence="1" id="KW-0812">Transmembrane</keyword>
<dbReference type="AlphaFoldDB" id="A0A7W6H5Y5"/>
<feature type="transmembrane region" description="Helical" evidence="1">
    <location>
        <begin position="69"/>
        <end position="92"/>
    </location>
</feature>